<protein>
    <submittedName>
        <fullName evidence="1">Uncharacterized protein</fullName>
    </submittedName>
</protein>
<organism evidence="1">
    <name type="scientific">Arundo donax</name>
    <name type="common">Giant reed</name>
    <name type="synonym">Donax arundinaceus</name>
    <dbReference type="NCBI Taxonomy" id="35708"/>
    <lineage>
        <taxon>Eukaryota</taxon>
        <taxon>Viridiplantae</taxon>
        <taxon>Streptophyta</taxon>
        <taxon>Embryophyta</taxon>
        <taxon>Tracheophyta</taxon>
        <taxon>Spermatophyta</taxon>
        <taxon>Magnoliopsida</taxon>
        <taxon>Liliopsida</taxon>
        <taxon>Poales</taxon>
        <taxon>Poaceae</taxon>
        <taxon>PACMAD clade</taxon>
        <taxon>Arundinoideae</taxon>
        <taxon>Arundineae</taxon>
        <taxon>Arundo</taxon>
    </lineage>
</organism>
<evidence type="ECO:0000313" key="1">
    <source>
        <dbReference type="EMBL" id="JAD52162.1"/>
    </source>
</evidence>
<name>A0A0A9AYN3_ARUDO</name>
<reference evidence="1" key="2">
    <citation type="journal article" date="2015" name="Data Brief">
        <title>Shoot transcriptome of the giant reed, Arundo donax.</title>
        <authorList>
            <person name="Barrero R.A."/>
            <person name="Guerrero F.D."/>
            <person name="Moolhuijzen P."/>
            <person name="Goolsby J.A."/>
            <person name="Tidwell J."/>
            <person name="Bellgard S.E."/>
            <person name="Bellgard M.I."/>
        </authorList>
    </citation>
    <scope>NUCLEOTIDE SEQUENCE</scope>
    <source>
        <tissue evidence="1">Shoot tissue taken approximately 20 cm above the soil surface</tissue>
    </source>
</reference>
<dbReference type="EMBL" id="GBRH01245733">
    <property type="protein sequence ID" value="JAD52162.1"/>
    <property type="molecule type" value="Transcribed_RNA"/>
</dbReference>
<accession>A0A0A9AYN3</accession>
<dbReference type="AlphaFoldDB" id="A0A0A9AYN3"/>
<reference evidence="1" key="1">
    <citation type="submission" date="2014-09" db="EMBL/GenBank/DDBJ databases">
        <authorList>
            <person name="Magalhaes I.L.F."/>
            <person name="Oliveira U."/>
            <person name="Santos F.R."/>
            <person name="Vidigal T.H.D.A."/>
            <person name="Brescovit A.D."/>
            <person name="Santos A.J."/>
        </authorList>
    </citation>
    <scope>NUCLEOTIDE SEQUENCE</scope>
    <source>
        <tissue evidence="1">Shoot tissue taken approximately 20 cm above the soil surface</tissue>
    </source>
</reference>
<sequence length="60" mass="7070">MVAQPTAKVNRVISNSDMFTQKMKQDVVHRRRIKTCTDPHWLDIDTYLSTELHKLIKFAL</sequence>
<proteinExistence type="predicted"/>